<sequence>TGETTFPFSAGSKQRLYPGAPKITGFKIDLRFVIRQGNVEYDVCSAEACCNGAKDDKIIADEGKLNREVKDDLDAMLSLAQHGSRSCAAWGIQIMGSSCLIFSLHLSDHGLYVAL</sequence>
<dbReference type="Proteomes" id="UP000242180">
    <property type="component" value="Unassembled WGS sequence"/>
</dbReference>
<comment type="caution">
    <text evidence="1">The sequence shown here is derived from an EMBL/GenBank/DDBJ whole genome shotgun (WGS) entry which is preliminary data.</text>
</comment>
<keyword evidence="2" id="KW-1185">Reference proteome</keyword>
<dbReference type="EMBL" id="MCGN01000006">
    <property type="protein sequence ID" value="ORY95923.1"/>
    <property type="molecule type" value="Genomic_DNA"/>
</dbReference>
<name>A0A1X2HB79_SYNRA</name>
<evidence type="ECO:0000313" key="2">
    <source>
        <dbReference type="Proteomes" id="UP000242180"/>
    </source>
</evidence>
<feature type="non-terminal residue" evidence="1">
    <location>
        <position position="115"/>
    </location>
</feature>
<dbReference type="InParanoid" id="A0A1X2HB79"/>
<organism evidence="1 2">
    <name type="scientific">Syncephalastrum racemosum</name>
    <name type="common">Filamentous fungus</name>
    <dbReference type="NCBI Taxonomy" id="13706"/>
    <lineage>
        <taxon>Eukaryota</taxon>
        <taxon>Fungi</taxon>
        <taxon>Fungi incertae sedis</taxon>
        <taxon>Mucoromycota</taxon>
        <taxon>Mucoromycotina</taxon>
        <taxon>Mucoromycetes</taxon>
        <taxon>Mucorales</taxon>
        <taxon>Syncephalastraceae</taxon>
        <taxon>Syncephalastrum</taxon>
    </lineage>
</organism>
<evidence type="ECO:0000313" key="1">
    <source>
        <dbReference type="EMBL" id="ORY95923.1"/>
    </source>
</evidence>
<feature type="non-terminal residue" evidence="1">
    <location>
        <position position="1"/>
    </location>
</feature>
<accession>A0A1X2HB79</accession>
<proteinExistence type="predicted"/>
<protein>
    <submittedName>
        <fullName evidence="1">Uncharacterized protein</fullName>
    </submittedName>
</protein>
<dbReference type="AlphaFoldDB" id="A0A1X2HB79"/>
<reference evidence="1 2" key="1">
    <citation type="submission" date="2016-07" db="EMBL/GenBank/DDBJ databases">
        <title>Pervasive Adenine N6-methylation of Active Genes in Fungi.</title>
        <authorList>
            <consortium name="DOE Joint Genome Institute"/>
            <person name="Mondo S.J."/>
            <person name="Dannebaum R.O."/>
            <person name="Kuo R.C."/>
            <person name="Labutti K."/>
            <person name="Haridas S."/>
            <person name="Kuo A."/>
            <person name="Salamov A."/>
            <person name="Ahrendt S.R."/>
            <person name="Lipzen A."/>
            <person name="Sullivan W."/>
            <person name="Andreopoulos W.B."/>
            <person name="Clum A."/>
            <person name="Lindquist E."/>
            <person name="Daum C."/>
            <person name="Ramamoorthy G.K."/>
            <person name="Gryganskyi A."/>
            <person name="Culley D."/>
            <person name="Magnuson J.K."/>
            <person name="James T.Y."/>
            <person name="O'Malley M.A."/>
            <person name="Stajich J.E."/>
            <person name="Spatafora J.W."/>
            <person name="Visel A."/>
            <person name="Grigoriev I.V."/>
        </authorList>
    </citation>
    <scope>NUCLEOTIDE SEQUENCE [LARGE SCALE GENOMIC DNA]</scope>
    <source>
        <strain evidence="1 2">NRRL 2496</strain>
    </source>
</reference>
<gene>
    <name evidence="1" type="ORF">BCR43DRAFT_417601</name>
</gene>
<dbReference type="OMA" id="NTNDEAM"/>
<dbReference type="OrthoDB" id="2242533at2759"/>
<dbReference type="STRING" id="13706.A0A1X2HB79"/>